<dbReference type="SMART" id="SM00239">
    <property type="entry name" value="C2"/>
    <property type="match status" value="2"/>
</dbReference>
<dbReference type="EMBL" id="DS469876">
    <property type="protein sequence ID" value="EDO31747.1"/>
    <property type="molecule type" value="Genomic_DNA"/>
</dbReference>
<feature type="domain" description="C2" evidence="2">
    <location>
        <begin position="81"/>
        <end position="204"/>
    </location>
</feature>
<accession>A7SX18</accession>
<dbReference type="PANTHER" id="PTHR10024:SF227">
    <property type="entry name" value="SYNAPTOTAGMIN 1"/>
    <property type="match status" value="1"/>
</dbReference>
<dbReference type="PANTHER" id="PTHR10024">
    <property type="entry name" value="SYNAPTOTAGMIN"/>
    <property type="match status" value="1"/>
</dbReference>
<dbReference type="PROSITE" id="PS50004">
    <property type="entry name" value="C2"/>
    <property type="match status" value="2"/>
</dbReference>
<reference evidence="3 4" key="1">
    <citation type="journal article" date="2007" name="Science">
        <title>Sea anemone genome reveals ancestral eumetazoan gene repertoire and genomic organization.</title>
        <authorList>
            <person name="Putnam N.H."/>
            <person name="Srivastava M."/>
            <person name="Hellsten U."/>
            <person name="Dirks B."/>
            <person name="Chapman J."/>
            <person name="Salamov A."/>
            <person name="Terry A."/>
            <person name="Shapiro H."/>
            <person name="Lindquist E."/>
            <person name="Kapitonov V.V."/>
            <person name="Jurka J."/>
            <person name="Genikhovich G."/>
            <person name="Grigoriev I.V."/>
            <person name="Lucas S.M."/>
            <person name="Steele R.E."/>
            <person name="Finnerty J.R."/>
            <person name="Technau U."/>
            <person name="Martindale M.Q."/>
            <person name="Rokhsar D.S."/>
        </authorList>
    </citation>
    <scope>NUCLEOTIDE SEQUENCE [LARGE SCALE GENOMIC DNA]</scope>
    <source>
        <strain evidence="4">CH2 X CH6</strain>
    </source>
</reference>
<dbReference type="GO" id="GO:0005544">
    <property type="term" value="F:calcium-dependent phospholipid binding"/>
    <property type="evidence" value="ECO:0000318"/>
    <property type="project" value="GO_Central"/>
</dbReference>
<dbReference type="GO" id="GO:0017158">
    <property type="term" value="P:regulation of calcium ion-dependent exocytosis"/>
    <property type="evidence" value="ECO:0000318"/>
    <property type="project" value="GO_Central"/>
</dbReference>
<dbReference type="OMA" id="NDEAINV"/>
<evidence type="ECO:0000313" key="4">
    <source>
        <dbReference type="Proteomes" id="UP000001593"/>
    </source>
</evidence>
<dbReference type="FunFam" id="2.60.40.150:FF:000489">
    <property type="entry name" value="Predicted protein"/>
    <property type="match status" value="1"/>
</dbReference>
<dbReference type="GO" id="GO:0005886">
    <property type="term" value="C:plasma membrane"/>
    <property type="evidence" value="ECO:0000318"/>
    <property type="project" value="GO_Central"/>
</dbReference>
<dbReference type="AlphaFoldDB" id="A7SX18"/>
<dbReference type="GO" id="GO:0016192">
    <property type="term" value="P:vesicle-mediated transport"/>
    <property type="evidence" value="ECO:0000318"/>
    <property type="project" value="GO_Central"/>
</dbReference>
<keyword evidence="4" id="KW-1185">Reference proteome</keyword>
<dbReference type="eggNOG" id="KOG1028">
    <property type="taxonomic scope" value="Eukaryota"/>
</dbReference>
<dbReference type="Proteomes" id="UP000001593">
    <property type="component" value="Unassembled WGS sequence"/>
</dbReference>
<evidence type="ECO:0000313" key="3">
    <source>
        <dbReference type="EMBL" id="EDO31747.1"/>
    </source>
</evidence>
<evidence type="ECO:0000259" key="2">
    <source>
        <dbReference type="PROSITE" id="PS50004"/>
    </source>
</evidence>
<evidence type="ECO:0000256" key="1">
    <source>
        <dbReference type="SAM" id="Phobius"/>
    </source>
</evidence>
<dbReference type="GO" id="GO:0000149">
    <property type="term" value="F:SNARE binding"/>
    <property type="evidence" value="ECO:0000318"/>
    <property type="project" value="GO_Central"/>
</dbReference>
<dbReference type="GO" id="GO:0070382">
    <property type="term" value="C:exocytic vesicle"/>
    <property type="evidence" value="ECO:0000318"/>
    <property type="project" value="GO_Central"/>
</dbReference>
<sequence length="358" mass="40537">MLNLSEQAQIGIVSGAAGVLVLMVICMVCKLRRLNNTVYNDMPLKPKPSLQPQCSDCVIERHRDPNESLEIQSASFSQPSKKGTLKFTLIYQTEFNNLIIQVINGHEIVGRDFWDNAVDSYVQLKLDPDPGNVYKGKTSISRKTTEPYYNETFQFSIEMEKLADAILSLLVMEVDRYSRHHVIGQIDLELGDVVLANQMVAMEMEILEAYKSRLGLGDLLVSLSYMPTAERLSVVIMKARNLNPPFSEWSSQPRDISPFVKVVLLFDGQKVKKKKTSTRKQEKNPVYNESMLFDIPPHFLHRVILLISVADKPSDSRRSDIIGRVVIGSPSSGEALSHWNQMLVSPRRPIAAWHKLRL</sequence>
<dbReference type="OrthoDB" id="67700at2759"/>
<dbReference type="CDD" id="cd00276">
    <property type="entry name" value="C2B_Synaptotagmin"/>
    <property type="match status" value="1"/>
</dbReference>
<keyword evidence="1" id="KW-1133">Transmembrane helix</keyword>
<proteinExistence type="predicted"/>
<dbReference type="HOGENOM" id="CLU_023008_11_0_1"/>
<dbReference type="SUPFAM" id="SSF49562">
    <property type="entry name" value="C2 domain (Calcium/lipid-binding domain, CaLB)"/>
    <property type="match status" value="2"/>
</dbReference>
<dbReference type="STRING" id="45351.A7SX18"/>
<dbReference type="GO" id="GO:0061891">
    <property type="term" value="F:calcium ion sensor activity"/>
    <property type="evidence" value="ECO:0000318"/>
    <property type="project" value="GO_Central"/>
</dbReference>
<protein>
    <recommendedName>
        <fullName evidence="2">C2 domain-containing protein</fullName>
    </recommendedName>
</protein>
<keyword evidence="1" id="KW-0812">Transmembrane</keyword>
<keyword evidence="1" id="KW-0472">Membrane</keyword>
<dbReference type="PhylomeDB" id="A7SX18"/>
<gene>
    <name evidence="3" type="ORF">NEMVEDRAFT_v1g247877</name>
</gene>
<dbReference type="InterPro" id="IPR000008">
    <property type="entry name" value="C2_dom"/>
</dbReference>
<name>A7SX18_NEMVE</name>
<dbReference type="Pfam" id="PF00168">
    <property type="entry name" value="C2"/>
    <property type="match status" value="2"/>
</dbReference>
<organism evidence="3 4">
    <name type="scientific">Nematostella vectensis</name>
    <name type="common">Starlet sea anemone</name>
    <dbReference type="NCBI Taxonomy" id="45351"/>
    <lineage>
        <taxon>Eukaryota</taxon>
        <taxon>Metazoa</taxon>
        <taxon>Cnidaria</taxon>
        <taxon>Anthozoa</taxon>
        <taxon>Hexacorallia</taxon>
        <taxon>Actiniaria</taxon>
        <taxon>Edwardsiidae</taxon>
        <taxon>Nematostella</taxon>
    </lineage>
</organism>
<dbReference type="Gene3D" id="2.60.40.150">
    <property type="entry name" value="C2 domain"/>
    <property type="match status" value="2"/>
</dbReference>
<dbReference type="KEGG" id="nve:5502676"/>
<feature type="domain" description="C2" evidence="2">
    <location>
        <begin position="215"/>
        <end position="354"/>
    </location>
</feature>
<dbReference type="InterPro" id="IPR035892">
    <property type="entry name" value="C2_domain_sf"/>
</dbReference>
<dbReference type="InParanoid" id="A7SX18"/>
<feature type="transmembrane region" description="Helical" evidence="1">
    <location>
        <begin position="12"/>
        <end position="29"/>
    </location>
</feature>